<dbReference type="PANTHER" id="PTHR37981:SF1">
    <property type="entry name" value="SGNH HYDROLASE-TYPE ESTERASE DOMAIN-CONTAINING PROTEIN"/>
    <property type="match status" value="1"/>
</dbReference>
<gene>
    <name evidence="4" type="ordered locus">SACE_7282</name>
</gene>
<dbReference type="InterPro" id="IPR037460">
    <property type="entry name" value="SEST-like"/>
</dbReference>
<evidence type="ECO:0000256" key="1">
    <source>
        <dbReference type="PIRSR" id="PIRSR637460-1"/>
    </source>
</evidence>
<dbReference type="KEGG" id="sen:SACE_7282"/>
<keyword evidence="2" id="KW-1015">Disulfide bond</keyword>
<proteinExistence type="predicted"/>
<keyword evidence="4" id="KW-0378">Hydrolase</keyword>
<dbReference type="GO" id="GO:0004806">
    <property type="term" value="F:triacylglycerol lipase activity"/>
    <property type="evidence" value="ECO:0007669"/>
    <property type="project" value="TreeGrafter"/>
</dbReference>
<feature type="active site" description="Nucleophile" evidence="1">
    <location>
        <position position="21"/>
    </location>
</feature>
<dbReference type="Proteomes" id="UP000006728">
    <property type="component" value="Chromosome"/>
</dbReference>
<dbReference type="SUPFAM" id="SSF52266">
    <property type="entry name" value="SGNH hydrolase"/>
    <property type="match status" value="1"/>
</dbReference>
<feature type="domain" description="SGNH hydrolase-type esterase" evidence="3">
    <location>
        <begin position="17"/>
        <end position="252"/>
    </location>
</feature>
<feature type="disulfide bond" evidence="2">
    <location>
        <begin position="174"/>
        <end position="223"/>
    </location>
</feature>
<dbReference type="InterPro" id="IPR013830">
    <property type="entry name" value="SGNH_hydro"/>
</dbReference>
<reference evidence="4 5" key="1">
    <citation type="journal article" date="2007" name="Nat. Biotechnol.">
        <title>Complete genome sequence of the erythromycin-producing bacterium Saccharopolyspora erythraea NRRL23338.</title>
        <authorList>
            <person name="Oliynyk M."/>
            <person name="Samborskyy M."/>
            <person name="Lester J.B."/>
            <person name="Mironenko T."/>
            <person name="Scott N."/>
            <person name="Dickens S."/>
            <person name="Haydock S.F."/>
            <person name="Leadlay P.F."/>
        </authorList>
    </citation>
    <scope>NUCLEOTIDE SEQUENCE [LARGE SCALE GENOMIC DNA]</scope>
    <source>
        <strain evidence="5">ATCC 11635 / DSM 40517 / JCM 4748 / NBRC 13426 / NCIMB 8594 / NRRL 2338</strain>
    </source>
</reference>
<feature type="disulfide bond" evidence="2">
    <location>
        <begin position="109"/>
        <end position="121"/>
    </location>
</feature>
<dbReference type="PANTHER" id="PTHR37981">
    <property type="entry name" value="LIPASE 2"/>
    <property type="match status" value="1"/>
</dbReference>
<keyword evidence="5" id="KW-1185">Reference proteome</keyword>
<dbReference type="AlphaFoldDB" id="A4FQW5"/>
<evidence type="ECO:0000256" key="2">
    <source>
        <dbReference type="PIRSR" id="PIRSR637460-2"/>
    </source>
</evidence>
<dbReference type="eggNOG" id="COG2755">
    <property type="taxonomic scope" value="Bacteria"/>
</dbReference>
<feature type="active site" evidence="1">
    <location>
        <position position="244"/>
    </location>
</feature>
<accession>A4FQW5</accession>
<dbReference type="EMBL" id="AM420293">
    <property type="protein sequence ID" value="CAM06440.1"/>
    <property type="molecule type" value="Genomic_DNA"/>
</dbReference>
<dbReference type="GO" id="GO:0019433">
    <property type="term" value="P:triglyceride catabolic process"/>
    <property type="evidence" value="ECO:0007669"/>
    <property type="project" value="TreeGrafter"/>
</dbReference>
<dbReference type="Gene3D" id="3.40.50.1110">
    <property type="entry name" value="SGNH hydrolase"/>
    <property type="match status" value="1"/>
</dbReference>
<dbReference type="InterPro" id="IPR036514">
    <property type="entry name" value="SGNH_hydro_sf"/>
</dbReference>
<dbReference type="CDD" id="cd01823">
    <property type="entry name" value="SEST_like"/>
    <property type="match status" value="1"/>
</dbReference>
<sequence length="269" mass="27756">MFTPASAQAADVLDYVALGDSAAAGPLIPGPDPNLACLRSGSNYPGVAAGLLGARLTDVTCSGAELNDLTGRQHGFVPPQFDALGPQTDLVSVTIGGNDADLVQAAISCINLLPEPIGRSCADGFTSGGRDELGARIDAVAPRFGEALDAIRDRAPNAEVVVVGYGTYIRPGGCYPVQPIWARDADYIQNSVDRLSAMLRAEAAEHGAKFVDIGPLSRGHDTCAAPSEKYFEGVIPTSIAAPLHPNANGMRAFGQALSEAVRSEAPTVS</sequence>
<evidence type="ECO:0000259" key="3">
    <source>
        <dbReference type="Pfam" id="PF13472"/>
    </source>
</evidence>
<name>A4FQW5_SACEN</name>
<organism evidence="4 5">
    <name type="scientific">Saccharopolyspora erythraea (strain ATCC 11635 / DSM 40517 / JCM 4748 / NBRC 13426 / NCIMB 8594 / NRRL 2338)</name>
    <dbReference type="NCBI Taxonomy" id="405948"/>
    <lineage>
        <taxon>Bacteria</taxon>
        <taxon>Bacillati</taxon>
        <taxon>Actinomycetota</taxon>
        <taxon>Actinomycetes</taxon>
        <taxon>Pseudonocardiales</taxon>
        <taxon>Pseudonocardiaceae</taxon>
        <taxon>Saccharopolyspora</taxon>
    </lineage>
</organism>
<feature type="disulfide bond" evidence="2">
    <location>
        <begin position="37"/>
        <end position="61"/>
    </location>
</feature>
<evidence type="ECO:0000313" key="4">
    <source>
        <dbReference type="EMBL" id="CAM06440.1"/>
    </source>
</evidence>
<dbReference type="Pfam" id="PF13472">
    <property type="entry name" value="Lipase_GDSL_2"/>
    <property type="match status" value="1"/>
</dbReference>
<protein>
    <submittedName>
        <fullName evidence="4">Secreted hydrolase</fullName>
    </submittedName>
</protein>
<dbReference type="HOGENOM" id="CLU_038449_4_1_11"/>
<dbReference type="STRING" id="405948.SACE_7282"/>
<evidence type="ECO:0000313" key="5">
    <source>
        <dbReference type="Proteomes" id="UP000006728"/>
    </source>
</evidence>
<dbReference type="OrthoDB" id="5503950at2"/>